<feature type="binding site" evidence="12">
    <location>
        <position position="296"/>
    </location>
    <ligand>
        <name>Mg(2+)</name>
        <dbReference type="ChEBI" id="CHEBI:18420"/>
    </ligand>
</feature>
<dbReference type="InterPro" id="IPR003374">
    <property type="entry name" value="ApbE-like_sf"/>
</dbReference>
<keyword evidence="14" id="KW-0449">Lipoprotein</keyword>
<evidence type="ECO:0000256" key="11">
    <source>
        <dbReference type="PIRNR" id="PIRNR006268"/>
    </source>
</evidence>
<dbReference type="PIRSF" id="PIRSF006268">
    <property type="entry name" value="ApbE"/>
    <property type="match status" value="1"/>
</dbReference>
<feature type="signal peptide" evidence="13">
    <location>
        <begin position="1"/>
        <end position="23"/>
    </location>
</feature>
<dbReference type="InterPro" id="IPR024932">
    <property type="entry name" value="ApbE"/>
</dbReference>
<dbReference type="PANTHER" id="PTHR30040">
    <property type="entry name" value="THIAMINE BIOSYNTHESIS LIPOPROTEIN APBE"/>
    <property type="match status" value="1"/>
</dbReference>
<feature type="chain" id="PRO_5039926483" description="FAD:protein FMN transferase" evidence="13">
    <location>
        <begin position="24"/>
        <end position="341"/>
    </location>
</feature>
<evidence type="ECO:0000313" key="14">
    <source>
        <dbReference type="EMBL" id="SUI93124.1"/>
    </source>
</evidence>
<keyword evidence="13" id="KW-0732">Signal</keyword>
<evidence type="ECO:0000256" key="9">
    <source>
        <dbReference type="ARBA" id="ARBA00031306"/>
    </source>
</evidence>
<dbReference type="Gene3D" id="3.10.520.10">
    <property type="entry name" value="ApbE-like domains"/>
    <property type="match status" value="1"/>
</dbReference>
<dbReference type="PANTHER" id="PTHR30040:SF2">
    <property type="entry name" value="FAD:PROTEIN FMN TRANSFERASE"/>
    <property type="match status" value="1"/>
</dbReference>
<evidence type="ECO:0000256" key="3">
    <source>
        <dbReference type="ARBA" id="ARBA00016337"/>
    </source>
</evidence>
<name>A0A380B506_9GAMM</name>
<evidence type="ECO:0000256" key="12">
    <source>
        <dbReference type="PIRSR" id="PIRSR006268-2"/>
    </source>
</evidence>
<comment type="catalytic activity">
    <reaction evidence="10 11">
        <text>L-threonyl-[protein] + FAD = FMN-L-threonyl-[protein] + AMP + H(+)</text>
        <dbReference type="Rhea" id="RHEA:36847"/>
        <dbReference type="Rhea" id="RHEA-COMP:11060"/>
        <dbReference type="Rhea" id="RHEA-COMP:11061"/>
        <dbReference type="ChEBI" id="CHEBI:15378"/>
        <dbReference type="ChEBI" id="CHEBI:30013"/>
        <dbReference type="ChEBI" id="CHEBI:57692"/>
        <dbReference type="ChEBI" id="CHEBI:74257"/>
        <dbReference type="ChEBI" id="CHEBI:456215"/>
        <dbReference type="EC" id="2.7.1.180"/>
    </reaction>
</comment>
<dbReference type="EMBL" id="UGYV01000001">
    <property type="protein sequence ID" value="SUI93124.1"/>
    <property type="molecule type" value="Genomic_DNA"/>
</dbReference>
<proteinExistence type="inferred from homology"/>
<evidence type="ECO:0000256" key="13">
    <source>
        <dbReference type="SAM" id="SignalP"/>
    </source>
</evidence>
<evidence type="ECO:0000256" key="2">
    <source>
        <dbReference type="ARBA" id="ARBA00011955"/>
    </source>
</evidence>
<dbReference type="GO" id="GO:0016740">
    <property type="term" value="F:transferase activity"/>
    <property type="evidence" value="ECO:0007669"/>
    <property type="project" value="UniProtKB-UniRule"/>
</dbReference>
<keyword evidence="5 11" id="KW-0808">Transferase</keyword>
<evidence type="ECO:0000256" key="4">
    <source>
        <dbReference type="ARBA" id="ARBA00022630"/>
    </source>
</evidence>
<accession>A0A380B506</accession>
<keyword evidence="6 11" id="KW-0479">Metal-binding</keyword>
<evidence type="ECO:0000256" key="7">
    <source>
        <dbReference type="ARBA" id="ARBA00022827"/>
    </source>
</evidence>
<dbReference type="SUPFAM" id="SSF143631">
    <property type="entry name" value="ApbE-like"/>
    <property type="match status" value="1"/>
</dbReference>
<keyword evidence="4 11" id="KW-0285">Flavoprotein</keyword>
<feature type="binding site" evidence="12">
    <location>
        <position position="178"/>
    </location>
    <ligand>
        <name>Mg(2+)</name>
        <dbReference type="ChEBI" id="CHEBI:18420"/>
    </ligand>
</feature>
<evidence type="ECO:0000313" key="15">
    <source>
        <dbReference type="Proteomes" id="UP000255061"/>
    </source>
</evidence>
<evidence type="ECO:0000256" key="6">
    <source>
        <dbReference type="ARBA" id="ARBA00022723"/>
    </source>
</evidence>
<organism evidence="14 15">
    <name type="scientific">Shewanella morhuae</name>
    <dbReference type="NCBI Taxonomy" id="365591"/>
    <lineage>
        <taxon>Bacteria</taxon>
        <taxon>Pseudomonadati</taxon>
        <taxon>Pseudomonadota</taxon>
        <taxon>Gammaproteobacteria</taxon>
        <taxon>Alteromonadales</taxon>
        <taxon>Shewanellaceae</taxon>
        <taxon>Shewanella</taxon>
    </lineage>
</organism>
<evidence type="ECO:0000256" key="1">
    <source>
        <dbReference type="ARBA" id="ARBA00008282"/>
    </source>
</evidence>
<feature type="binding site" evidence="12">
    <location>
        <position position="292"/>
    </location>
    <ligand>
        <name>Mg(2+)</name>
        <dbReference type="ChEBI" id="CHEBI:18420"/>
    </ligand>
</feature>
<evidence type="ECO:0000256" key="10">
    <source>
        <dbReference type="ARBA" id="ARBA00048540"/>
    </source>
</evidence>
<gene>
    <name evidence="14" type="primary">apbE_2</name>
    <name evidence="14" type="ORF">NCTC10736_03608</name>
</gene>
<dbReference type="EC" id="2.7.1.180" evidence="2 11"/>
<dbReference type="AlphaFoldDB" id="A0A380B506"/>
<keyword evidence="7 11" id="KW-0274">FAD</keyword>
<evidence type="ECO:0000256" key="8">
    <source>
        <dbReference type="ARBA" id="ARBA00022842"/>
    </source>
</evidence>
<dbReference type="GO" id="GO:0046872">
    <property type="term" value="F:metal ion binding"/>
    <property type="evidence" value="ECO:0007669"/>
    <property type="project" value="UniProtKB-UniRule"/>
</dbReference>
<protein>
    <recommendedName>
        <fullName evidence="3 11">FAD:protein FMN transferase</fullName>
        <ecNumber evidence="2 11">2.7.1.180</ecNumber>
    </recommendedName>
    <alternativeName>
        <fullName evidence="9 11">Flavin transferase</fullName>
    </alternativeName>
</protein>
<dbReference type="Pfam" id="PF02424">
    <property type="entry name" value="ApbE"/>
    <property type="match status" value="1"/>
</dbReference>
<sequence>MFNIKYLTSLLISTILLTQTTWADSADKIYHINGKIMGNNYRVSLVANSMTPQQLYLLREDIELKLEMVNKTMSTWRKDSEISKINAWPADKPIYISNELKLIILASQKIEQITYGAFDITVGPLVKLWGFGPNGIPTDIPSVNSINQVKSYTGSSNFSLTENNYTKKDSRLQLDLSGIAKGHAVDILADTLDSKGIHHYFVDIGGEVFAKGYRPNNENWIIGIEEPKKNSTHIITTLSINGEAIATSGDYRNYFEAEGGKFSHVINPKTGRAIQTNIISATVIAPKCATADALATAAMVMGTKAIMQLADEQDLAVMLIEDNFGELKSHQSKNFKKFITK</sequence>
<comment type="cofactor">
    <cofactor evidence="12">
        <name>Mg(2+)</name>
        <dbReference type="ChEBI" id="CHEBI:18420"/>
    </cofactor>
    <cofactor evidence="12">
        <name>Mn(2+)</name>
        <dbReference type="ChEBI" id="CHEBI:29035"/>
    </cofactor>
    <text evidence="12">Magnesium. Can also use manganese.</text>
</comment>
<comment type="similarity">
    <text evidence="1 11">Belongs to the ApbE family.</text>
</comment>
<dbReference type="Proteomes" id="UP000255061">
    <property type="component" value="Unassembled WGS sequence"/>
</dbReference>
<keyword evidence="8 11" id="KW-0460">Magnesium</keyword>
<evidence type="ECO:0000256" key="5">
    <source>
        <dbReference type="ARBA" id="ARBA00022679"/>
    </source>
</evidence>
<dbReference type="RefSeq" id="WP_115406928.1">
    <property type="nucleotide sequence ID" value="NZ_UGYV01000001.1"/>
</dbReference>
<reference evidence="14 15" key="1">
    <citation type="submission" date="2018-06" db="EMBL/GenBank/DDBJ databases">
        <authorList>
            <consortium name="Pathogen Informatics"/>
            <person name="Doyle S."/>
        </authorList>
    </citation>
    <scope>NUCLEOTIDE SEQUENCE [LARGE SCALE GENOMIC DNA]</scope>
    <source>
        <strain evidence="14 15">NCTC10736</strain>
    </source>
</reference>